<feature type="signal peptide" evidence="2">
    <location>
        <begin position="1"/>
        <end position="19"/>
    </location>
</feature>
<keyword evidence="2" id="KW-0732">Signal</keyword>
<accession>A0ABD3MQ83</accession>
<proteinExistence type="predicted"/>
<evidence type="ECO:0000256" key="1">
    <source>
        <dbReference type="SAM" id="Phobius"/>
    </source>
</evidence>
<feature type="transmembrane region" description="Helical" evidence="1">
    <location>
        <begin position="348"/>
        <end position="365"/>
    </location>
</feature>
<dbReference type="EMBL" id="JALLBG020000091">
    <property type="protein sequence ID" value="KAL3765822.1"/>
    <property type="molecule type" value="Genomic_DNA"/>
</dbReference>
<keyword evidence="1" id="KW-0812">Transmembrane</keyword>
<dbReference type="AlphaFoldDB" id="A0ABD3MQ83"/>
<feature type="transmembrane region" description="Helical" evidence="1">
    <location>
        <begin position="273"/>
        <end position="296"/>
    </location>
</feature>
<sequence length="388" mass="43605">MNPTNIILSLLVGRTAANAASSTRGASAGGDAAANEIVYKDHHQFERALSGSGDVMSFDDDFWSYDQRSMDTYWADYSIMPKKCMILNNKSYIAFTMYGKGHNSCTKKKEDTYLMEVGKFAKAYVGQKQLDYKYMGNNYGNPDALNYLTCTAVAYNDAYYYAKLGCTNQGGLKIYSYTDENCSQTTNTNIGLYNDIKISFNSCQSCVTWPKQTNDDDAEAIEVDDNFDNYHGYDSKLCGAADQFKENCGWGCQREVKKSSSSSSSNYNSKRSWGGFEKFCLCFWSFAMVLSVWLVLKQRRLMSREYAIVEEAAMNGVGLKKRHVFPISLGVVFFILLAMFMVWKKLTWILLIGTNVGLFAHFVYLRRKAKKAGNGGEGYIKDAGLEIS</sequence>
<keyword evidence="4" id="KW-1185">Reference proteome</keyword>
<name>A0ABD3MQ83_9STRA</name>
<comment type="caution">
    <text evidence="3">The sequence shown here is derived from an EMBL/GenBank/DDBJ whole genome shotgun (WGS) entry which is preliminary data.</text>
</comment>
<keyword evidence="1" id="KW-1133">Transmembrane helix</keyword>
<evidence type="ECO:0000313" key="3">
    <source>
        <dbReference type="EMBL" id="KAL3765822.1"/>
    </source>
</evidence>
<evidence type="ECO:0000313" key="4">
    <source>
        <dbReference type="Proteomes" id="UP001530293"/>
    </source>
</evidence>
<organism evidence="3 4">
    <name type="scientific">Discostella pseudostelligera</name>
    <dbReference type="NCBI Taxonomy" id="259834"/>
    <lineage>
        <taxon>Eukaryota</taxon>
        <taxon>Sar</taxon>
        <taxon>Stramenopiles</taxon>
        <taxon>Ochrophyta</taxon>
        <taxon>Bacillariophyta</taxon>
        <taxon>Coscinodiscophyceae</taxon>
        <taxon>Thalassiosirophycidae</taxon>
        <taxon>Stephanodiscales</taxon>
        <taxon>Stephanodiscaceae</taxon>
        <taxon>Discostella</taxon>
    </lineage>
</organism>
<feature type="chain" id="PRO_5044826668" evidence="2">
    <location>
        <begin position="20"/>
        <end position="388"/>
    </location>
</feature>
<keyword evidence="1" id="KW-0472">Membrane</keyword>
<protein>
    <submittedName>
        <fullName evidence="3">Uncharacterized protein</fullName>
    </submittedName>
</protein>
<reference evidence="3 4" key="1">
    <citation type="submission" date="2024-10" db="EMBL/GenBank/DDBJ databases">
        <title>Updated reference genomes for cyclostephanoid diatoms.</title>
        <authorList>
            <person name="Roberts W.R."/>
            <person name="Alverson A.J."/>
        </authorList>
    </citation>
    <scope>NUCLEOTIDE SEQUENCE [LARGE SCALE GENOMIC DNA]</scope>
    <source>
        <strain evidence="3 4">AJA232-27</strain>
    </source>
</reference>
<gene>
    <name evidence="3" type="ORF">ACHAWU_002617</name>
</gene>
<feature type="transmembrane region" description="Helical" evidence="1">
    <location>
        <begin position="324"/>
        <end position="342"/>
    </location>
</feature>
<evidence type="ECO:0000256" key="2">
    <source>
        <dbReference type="SAM" id="SignalP"/>
    </source>
</evidence>
<dbReference type="Proteomes" id="UP001530293">
    <property type="component" value="Unassembled WGS sequence"/>
</dbReference>